<dbReference type="AlphaFoldDB" id="A0A6A8AG68"/>
<evidence type="ECO:0000313" key="3">
    <source>
        <dbReference type="Proteomes" id="UP000435138"/>
    </source>
</evidence>
<protein>
    <submittedName>
        <fullName evidence="2">DUF883 family protein</fullName>
    </submittedName>
</protein>
<evidence type="ECO:0000313" key="2">
    <source>
        <dbReference type="EMBL" id="MQY48868.1"/>
    </source>
</evidence>
<accession>A0A6A8AG68</accession>
<reference evidence="2 3" key="1">
    <citation type="submission" date="2019-11" db="EMBL/GenBank/DDBJ databases">
        <title>Genome analysis of Rhizobacterium cereale a novel genus and species isolated from maize roots in North Spain.</title>
        <authorList>
            <person name="Menendez E."/>
            <person name="Flores-Felix J.D."/>
            <person name="Ramirez-Bahena M.-H."/>
            <person name="Igual J.M."/>
            <person name="Garcia-Fraile P."/>
            <person name="Peix A."/>
            <person name="Velazquez E."/>
        </authorList>
    </citation>
    <scope>NUCLEOTIDE SEQUENCE [LARGE SCALE GENOMIC DNA]</scope>
    <source>
        <strain evidence="2 3">RZME27</strain>
    </source>
</reference>
<dbReference type="EMBL" id="WIXI01000049">
    <property type="protein sequence ID" value="MQY48868.1"/>
    <property type="molecule type" value="Genomic_DNA"/>
</dbReference>
<name>A0A6A8AG68_9HYPH</name>
<proteinExistence type="predicted"/>
<feature type="coiled-coil region" evidence="1">
    <location>
        <begin position="20"/>
        <end position="91"/>
    </location>
</feature>
<keyword evidence="3" id="KW-1185">Reference proteome</keyword>
<evidence type="ECO:0000256" key="1">
    <source>
        <dbReference type="SAM" id="Coils"/>
    </source>
</evidence>
<comment type="caution">
    <text evidence="2">The sequence shown here is derived from an EMBL/GenBank/DDBJ whole genome shotgun (WGS) entry which is preliminary data.</text>
</comment>
<organism evidence="2 3">
    <name type="scientific">Endobacterium cereale</name>
    <dbReference type="NCBI Taxonomy" id="2663029"/>
    <lineage>
        <taxon>Bacteria</taxon>
        <taxon>Pseudomonadati</taxon>
        <taxon>Pseudomonadota</taxon>
        <taxon>Alphaproteobacteria</taxon>
        <taxon>Hyphomicrobiales</taxon>
        <taxon>Rhizobiaceae</taxon>
        <taxon>Endobacterium</taxon>
    </lineage>
</organism>
<keyword evidence="1" id="KW-0175">Coiled coil</keyword>
<dbReference type="Proteomes" id="UP000435138">
    <property type="component" value="Unassembled WGS sequence"/>
</dbReference>
<sequence>MAPVNSTKDIPGEAASAVYAQEIELQLAQLREDIAVLARTVAAAGSQKAENVSRRVKRATDEAADASLNMVEAAREQALSLEKDLERQIRTNPLQSVAIAAGAGFLFALLARR</sequence>
<dbReference type="RefSeq" id="WP_153358056.1">
    <property type="nucleotide sequence ID" value="NZ_JAYKOO010000004.1"/>
</dbReference>
<gene>
    <name evidence="2" type="ORF">GAO09_22805</name>
</gene>